<dbReference type="PROSITE" id="PS51176">
    <property type="entry name" value="PDH_ADH"/>
    <property type="match status" value="1"/>
</dbReference>
<dbReference type="InterPro" id="IPR003099">
    <property type="entry name" value="Prephen_DH"/>
</dbReference>
<dbReference type="Proteomes" id="UP000002601">
    <property type="component" value="Chromosome"/>
</dbReference>
<dbReference type="GO" id="GO:0006571">
    <property type="term" value="P:tyrosine biosynthetic process"/>
    <property type="evidence" value="ECO:0007669"/>
    <property type="project" value="InterPro"/>
</dbReference>
<dbReference type="PANTHER" id="PTHR21363:SF0">
    <property type="entry name" value="PREPHENATE DEHYDROGENASE [NADP(+)]"/>
    <property type="match status" value="1"/>
</dbReference>
<dbReference type="InterPro" id="IPR008927">
    <property type="entry name" value="6-PGluconate_DH-like_C_sf"/>
</dbReference>
<dbReference type="GO" id="GO:0008977">
    <property type="term" value="F:prephenate dehydrogenase (NAD+) activity"/>
    <property type="evidence" value="ECO:0007669"/>
    <property type="project" value="InterPro"/>
</dbReference>
<dbReference type="STRING" id="526222.Desal_3061"/>
<proteinExistence type="predicted"/>
<dbReference type="InterPro" id="IPR036291">
    <property type="entry name" value="NAD(P)-bd_dom_sf"/>
</dbReference>
<gene>
    <name evidence="3" type="ordered locus">Desal_3061</name>
</gene>
<dbReference type="Gene3D" id="1.10.3660.10">
    <property type="entry name" value="6-phosphogluconate dehydrogenase C-terminal like domain"/>
    <property type="match status" value="1"/>
</dbReference>
<reference evidence="3 4" key="1">
    <citation type="submission" date="2009-06" db="EMBL/GenBank/DDBJ databases">
        <title>Complete sequence of Desulfovibrio salexigens DSM 2638.</title>
        <authorList>
            <consortium name="US DOE Joint Genome Institute"/>
            <person name="Lucas S."/>
            <person name="Copeland A."/>
            <person name="Lapidus A."/>
            <person name="Glavina del Rio T."/>
            <person name="Tice H."/>
            <person name="Bruce D."/>
            <person name="Goodwin L."/>
            <person name="Pitluck S."/>
            <person name="Munk A.C."/>
            <person name="Brettin T."/>
            <person name="Detter J.C."/>
            <person name="Han C."/>
            <person name="Tapia R."/>
            <person name="Larimer F."/>
            <person name="Land M."/>
            <person name="Hauser L."/>
            <person name="Kyrpides N."/>
            <person name="Anderson I."/>
            <person name="Wall J.D."/>
            <person name="Arkin A.P."/>
            <person name="Dehal P."/>
            <person name="Chivian D."/>
            <person name="Giles B."/>
            <person name="Hazen T.C."/>
        </authorList>
    </citation>
    <scope>NUCLEOTIDE SEQUENCE [LARGE SCALE GENOMIC DNA]</scope>
    <source>
        <strain evidence="4">ATCC 14822 / DSM 2638 / NCIMB 8403 / VKM B-1763</strain>
    </source>
</reference>
<dbReference type="EMBL" id="CP001649">
    <property type="protein sequence ID" value="ACS81113.1"/>
    <property type="molecule type" value="Genomic_DNA"/>
</dbReference>
<protein>
    <submittedName>
        <fullName evidence="3">Prephenate dehydrogenase</fullName>
    </submittedName>
</protein>
<sequence length="258" mass="28790">MECEFEKIHSVAIIGSRGQMGGFLALTAERAGLMVYRFDTPLDEEKMARRLPDTDLVILCIPVTVMDEVLPVVIPHLKKGAILSDVGSVKGRPVQQMLRAYDGPVVGTHPLFGPVIPADFDPTVALVAEREEDRPAMLAVKDFFERLNFGAFESSVEEHDKAMAMIQALNFSSTIAFLACSREIPNIKKFVTPSFKRRLESARKMVTQDSDLFGTITDANQYSQEATRLFRSFLSLAAAGDMDLLADRASWWWRDNNT</sequence>
<dbReference type="PANTHER" id="PTHR21363">
    <property type="entry name" value="PREPHENATE DEHYDROGENASE"/>
    <property type="match status" value="1"/>
</dbReference>
<dbReference type="Pfam" id="PF02153">
    <property type="entry name" value="PDH_N"/>
    <property type="match status" value="1"/>
</dbReference>
<evidence type="ECO:0000256" key="1">
    <source>
        <dbReference type="ARBA" id="ARBA00023002"/>
    </source>
</evidence>
<dbReference type="SUPFAM" id="SSF48179">
    <property type="entry name" value="6-phosphogluconate dehydrogenase C-terminal domain-like"/>
    <property type="match status" value="1"/>
</dbReference>
<keyword evidence="1" id="KW-0560">Oxidoreductase</keyword>
<dbReference type="RefSeq" id="WP_015852929.1">
    <property type="nucleotide sequence ID" value="NC_012881.1"/>
</dbReference>
<name>C6C1D8_MARSD</name>
<accession>C6C1D8</accession>
<dbReference type="GO" id="GO:0070403">
    <property type="term" value="F:NAD+ binding"/>
    <property type="evidence" value="ECO:0007669"/>
    <property type="project" value="InterPro"/>
</dbReference>
<evidence type="ECO:0000259" key="2">
    <source>
        <dbReference type="PROSITE" id="PS51176"/>
    </source>
</evidence>
<dbReference type="OrthoDB" id="9800497at2"/>
<dbReference type="HOGENOM" id="CLU_036672_1_1_7"/>
<dbReference type="eggNOG" id="COG0287">
    <property type="taxonomic scope" value="Bacteria"/>
</dbReference>
<dbReference type="SUPFAM" id="SSF51735">
    <property type="entry name" value="NAD(P)-binding Rossmann-fold domains"/>
    <property type="match status" value="1"/>
</dbReference>
<keyword evidence="4" id="KW-1185">Reference proteome</keyword>
<dbReference type="AlphaFoldDB" id="C6C1D8"/>
<dbReference type="Gene3D" id="3.40.50.720">
    <property type="entry name" value="NAD(P)-binding Rossmann-like Domain"/>
    <property type="match status" value="1"/>
</dbReference>
<dbReference type="InterPro" id="IPR046826">
    <property type="entry name" value="PDH_N"/>
</dbReference>
<evidence type="ECO:0000313" key="4">
    <source>
        <dbReference type="Proteomes" id="UP000002601"/>
    </source>
</evidence>
<feature type="domain" description="Prephenate/arogenate dehydrogenase" evidence="2">
    <location>
        <begin position="9"/>
        <end position="258"/>
    </location>
</feature>
<dbReference type="GO" id="GO:0004665">
    <property type="term" value="F:prephenate dehydrogenase (NADP+) activity"/>
    <property type="evidence" value="ECO:0007669"/>
    <property type="project" value="InterPro"/>
</dbReference>
<organism evidence="3 4">
    <name type="scientific">Maridesulfovibrio salexigens (strain ATCC 14822 / DSM 2638 / NCIMB 8403 / VKM B-1763)</name>
    <name type="common">Desulfovibrio salexigens</name>
    <dbReference type="NCBI Taxonomy" id="526222"/>
    <lineage>
        <taxon>Bacteria</taxon>
        <taxon>Pseudomonadati</taxon>
        <taxon>Thermodesulfobacteriota</taxon>
        <taxon>Desulfovibrionia</taxon>
        <taxon>Desulfovibrionales</taxon>
        <taxon>Desulfovibrionaceae</taxon>
        <taxon>Maridesulfovibrio</taxon>
    </lineage>
</organism>
<dbReference type="KEGG" id="dsa:Desal_3061"/>
<dbReference type="InterPro" id="IPR050812">
    <property type="entry name" value="Preph/Arog_dehydrog"/>
</dbReference>
<evidence type="ECO:0000313" key="3">
    <source>
        <dbReference type="EMBL" id="ACS81113.1"/>
    </source>
</evidence>